<organism evidence="3">
    <name type="scientific">Candidatus Kentrum sp. LFY</name>
    <dbReference type="NCBI Taxonomy" id="2126342"/>
    <lineage>
        <taxon>Bacteria</taxon>
        <taxon>Pseudomonadati</taxon>
        <taxon>Pseudomonadota</taxon>
        <taxon>Gammaproteobacteria</taxon>
        <taxon>Candidatus Kentrum</taxon>
    </lineage>
</organism>
<dbReference type="SUPFAM" id="SSF143011">
    <property type="entry name" value="RelE-like"/>
    <property type="match status" value="1"/>
</dbReference>
<name>A0A450UT91_9GAMM</name>
<evidence type="ECO:0000256" key="1">
    <source>
        <dbReference type="ARBA" id="ARBA00006226"/>
    </source>
</evidence>
<dbReference type="Pfam" id="PF05016">
    <property type="entry name" value="ParE_toxin"/>
    <property type="match status" value="1"/>
</dbReference>
<dbReference type="InterPro" id="IPR007712">
    <property type="entry name" value="RelE/ParE_toxin"/>
</dbReference>
<proteinExistence type="inferred from homology"/>
<sequence length="85" mass="9867">MAYRITFKKSVARDLRRIGRTEAERVLSVLAKELPRNATLCPELKGKFAGLRKFRVGNYRIIFAIMDDSVLVTRIGHRRDVYKTL</sequence>
<dbReference type="AlphaFoldDB" id="A0A450UT91"/>
<dbReference type="Gene3D" id="3.30.2310.20">
    <property type="entry name" value="RelE-like"/>
    <property type="match status" value="1"/>
</dbReference>
<dbReference type="InterPro" id="IPR035093">
    <property type="entry name" value="RelE/ParE_toxin_dom_sf"/>
</dbReference>
<accession>A0A450UT91</accession>
<reference evidence="3" key="1">
    <citation type="submission" date="2019-02" db="EMBL/GenBank/DDBJ databases">
        <authorList>
            <person name="Gruber-Vodicka R. H."/>
            <person name="Seah K. B. B."/>
        </authorList>
    </citation>
    <scope>NUCLEOTIDE SEQUENCE</scope>
    <source>
        <strain evidence="3">BECK_M7</strain>
    </source>
</reference>
<dbReference type="NCBIfam" id="TIGR02385">
    <property type="entry name" value="RelE_StbE"/>
    <property type="match status" value="1"/>
</dbReference>
<dbReference type="PANTHER" id="PTHR35601">
    <property type="entry name" value="TOXIN RELE"/>
    <property type="match status" value="1"/>
</dbReference>
<dbReference type="EMBL" id="CAADFF010000074">
    <property type="protein sequence ID" value="VFJ95747.1"/>
    <property type="molecule type" value="Genomic_DNA"/>
</dbReference>
<protein>
    <submittedName>
        <fullName evidence="3">mRNA interferase RelE/StbE</fullName>
    </submittedName>
</protein>
<dbReference type="PANTHER" id="PTHR35601:SF1">
    <property type="entry name" value="TOXIN RELE"/>
    <property type="match status" value="1"/>
</dbReference>
<gene>
    <name evidence="3" type="ORF">BECKLFY1418B_GA0070995_10744</name>
</gene>
<comment type="similarity">
    <text evidence="1">Belongs to the RelE toxin family.</text>
</comment>
<evidence type="ECO:0000313" key="3">
    <source>
        <dbReference type="EMBL" id="VFJ95747.1"/>
    </source>
</evidence>
<keyword evidence="2" id="KW-1277">Toxin-antitoxin system</keyword>
<evidence type="ECO:0000256" key="2">
    <source>
        <dbReference type="ARBA" id="ARBA00022649"/>
    </source>
</evidence>